<organism evidence="6 7">
    <name type="scientific">Asbolus verrucosus</name>
    <name type="common">Desert ironclad beetle</name>
    <dbReference type="NCBI Taxonomy" id="1661398"/>
    <lineage>
        <taxon>Eukaryota</taxon>
        <taxon>Metazoa</taxon>
        <taxon>Ecdysozoa</taxon>
        <taxon>Arthropoda</taxon>
        <taxon>Hexapoda</taxon>
        <taxon>Insecta</taxon>
        <taxon>Pterygota</taxon>
        <taxon>Neoptera</taxon>
        <taxon>Endopterygota</taxon>
        <taxon>Coleoptera</taxon>
        <taxon>Polyphaga</taxon>
        <taxon>Cucujiformia</taxon>
        <taxon>Tenebrionidae</taxon>
        <taxon>Pimeliinae</taxon>
        <taxon>Asbolus</taxon>
    </lineage>
</organism>
<feature type="compositionally biased region" description="Basic and acidic residues" evidence="4">
    <location>
        <begin position="1361"/>
        <end position="1373"/>
    </location>
</feature>
<feature type="compositionally biased region" description="Basic and acidic residues" evidence="4">
    <location>
        <begin position="1106"/>
        <end position="1152"/>
    </location>
</feature>
<feature type="region of interest" description="Disordered" evidence="4">
    <location>
        <begin position="1082"/>
        <end position="1291"/>
    </location>
</feature>
<reference evidence="6 7" key="1">
    <citation type="submission" date="2017-03" db="EMBL/GenBank/DDBJ databases">
        <title>Genome of the blue death feigning beetle - Asbolus verrucosus.</title>
        <authorList>
            <person name="Rider S.D."/>
        </authorList>
    </citation>
    <scope>NUCLEOTIDE SEQUENCE [LARGE SCALE GENOMIC DNA]</scope>
    <source>
        <strain evidence="6">Butters</strain>
        <tissue evidence="6">Head and leg muscle</tissue>
    </source>
</reference>
<feature type="region of interest" description="Disordered" evidence="4">
    <location>
        <begin position="5445"/>
        <end position="5464"/>
    </location>
</feature>
<feature type="compositionally biased region" description="Basic and acidic residues" evidence="4">
    <location>
        <begin position="1394"/>
        <end position="1404"/>
    </location>
</feature>
<feature type="non-terminal residue" evidence="6">
    <location>
        <position position="5606"/>
    </location>
</feature>
<dbReference type="FunFam" id="2.60.40.10:FF:000425">
    <property type="entry name" value="Myosin light chain kinase"/>
    <property type="match status" value="4"/>
</dbReference>
<gene>
    <name evidence="6" type="ORF">BDFB_003409</name>
</gene>
<feature type="region of interest" description="Disordered" evidence="4">
    <location>
        <begin position="1435"/>
        <end position="1455"/>
    </location>
</feature>
<dbReference type="PANTHER" id="PTHR10075:SF100">
    <property type="entry name" value="FASCICLIN-2"/>
    <property type="match status" value="1"/>
</dbReference>
<feature type="region of interest" description="Disordered" evidence="4">
    <location>
        <begin position="3068"/>
        <end position="3090"/>
    </location>
</feature>
<feature type="compositionally biased region" description="Basic and acidic residues" evidence="4">
    <location>
        <begin position="842"/>
        <end position="872"/>
    </location>
</feature>
<evidence type="ECO:0000259" key="5">
    <source>
        <dbReference type="PROSITE" id="PS50835"/>
    </source>
</evidence>
<feature type="region of interest" description="Disordered" evidence="4">
    <location>
        <begin position="409"/>
        <end position="439"/>
    </location>
</feature>
<dbReference type="PANTHER" id="PTHR10075">
    <property type="entry name" value="BASIGIN RELATED"/>
    <property type="match status" value="1"/>
</dbReference>
<feature type="domain" description="Ig-like" evidence="5">
    <location>
        <begin position="1694"/>
        <end position="1786"/>
    </location>
</feature>
<feature type="region of interest" description="Disordered" evidence="4">
    <location>
        <begin position="5096"/>
        <end position="5117"/>
    </location>
</feature>
<feature type="region of interest" description="Disordered" evidence="4">
    <location>
        <begin position="301"/>
        <end position="395"/>
    </location>
</feature>
<feature type="compositionally biased region" description="Basic and acidic residues" evidence="4">
    <location>
        <begin position="1028"/>
        <end position="1049"/>
    </location>
</feature>
<dbReference type="GO" id="GO:0070593">
    <property type="term" value="P:dendrite self-avoidance"/>
    <property type="evidence" value="ECO:0007669"/>
    <property type="project" value="TreeGrafter"/>
</dbReference>
<feature type="region of interest" description="Disordered" evidence="4">
    <location>
        <begin position="53"/>
        <end position="112"/>
    </location>
</feature>
<feature type="compositionally biased region" description="Basic and acidic residues" evidence="4">
    <location>
        <begin position="2289"/>
        <end position="2298"/>
    </location>
</feature>
<dbReference type="PROSITE" id="PS50835">
    <property type="entry name" value="IG_LIKE"/>
    <property type="match status" value="7"/>
</dbReference>
<dbReference type="SMART" id="SM00409">
    <property type="entry name" value="IG"/>
    <property type="match status" value="7"/>
</dbReference>
<feature type="compositionally biased region" description="Basic and acidic residues" evidence="4">
    <location>
        <begin position="1160"/>
        <end position="1198"/>
    </location>
</feature>
<protein>
    <submittedName>
        <fullName evidence="6">I-set domain containing protein</fullName>
    </submittedName>
</protein>
<dbReference type="EMBL" id="QDEB01019956">
    <property type="protein sequence ID" value="RZC41134.1"/>
    <property type="molecule type" value="Genomic_DNA"/>
</dbReference>
<feature type="compositionally biased region" description="Basic and acidic residues" evidence="4">
    <location>
        <begin position="687"/>
        <end position="766"/>
    </location>
</feature>
<dbReference type="Pfam" id="PF07679">
    <property type="entry name" value="I-set"/>
    <property type="match status" value="7"/>
</dbReference>
<feature type="compositionally biased region" description="Basic and acidic residues" evidence="4">
    <location>
        <begin position="301"/>
        <end position="358"/>
    </location>
</feature>
<feature type="domain" description="Ig-like" evidence="5">
    <location>
        <begin position="1900"/>
        <end position="1988"/>
    </location>
</feature>
<feature type="region of interest" description="Disordered" evidence="4">
    <location>
        <begin position="687"/>
        <end position="934"/>
    </location>
</feature>
<dbReference type="InterPro" id="IPR003598">
    <property type="entry name" value="Ig_sub2"/>
</dbReference>
<sequence>IKPTDTDQLERAHVEDSTILGVDEKVDETTTKRWRKTTKKEAGQIEEIVKVEEKEEKPKITEKKEEPIPWTKQEIKLKPAPKERKEIPKETIEDVQLKPSRPDSKTIPKEGLEKVDLKPFSLEKIKPSDTYQLDRAHVEDSTSLGVDEKVDETTTKRWRKTTKKEAGQIEIVKVEEKEEKSKVTEKKEEPILWNKQEIKLKPAPKERKELPKDIIEDVQLKPTRRESKTIPKEELETVELKPFSIQKIKQTETDQLEKVHVEDTTILKVDDKVDESETKEWRRTKKEKKVIKTDEKITTVDERRHVEDKTTLDIDEKEVIDKKDDVRPWRKPRKLDETKPASEVEEKVTDEEKLETRGWRRPKKPEESDEVVQPEESKPAVVEEKPKRPKEIEKKEEIPWNKQEIVLKRTPKERKEAPKEKVEEVELKPTRRGSKVTEKEELEVVELKPVSLETVKLTERKDVEKVEMTTAEDKTIVQIKETEEERRRIKRKPKEGPKIPEETPVERRHIEDKTILDVEEKEVTEKKDEVRPWRRPRREEETKPTPEVEEKVTEEEKLETRGWRRPKKPEEGDKVTQPEEAKPAEAEEKPKRPKEIEKKEEIPWNKQEITLKRAPKERKEIPKEKLEEVELKPTRRDSKVTEKDELEVVELKPVSLETVKLTERKDVEKVEITSVDDKTIVQMKEMTEEKRKIKRKPKEEPKALDEIPVEKRHIEDKTILDVEEKEVTEKKDEVRPWRRPRKEEKTKPTPEVEEKVTEEEKLETRGWRRPKKPEESDEVVQPEESKPAEIEEKPKRPKEIEKKEEIPWNKQDILLKRTPKERKETVQEQPEQVTLKPVKKGTKVEEEAEDTKVHREDKTIIDVEETTKDETPAKTWRKAKKEVKKTEKDEIVHTEEKTIIDEKEKVEEKKAEDEKPTEEAKPWRKPKPAPVEKVEEVVPWNEQEIVLKRAKSEKKPVEKETLEELTLKPFKKTEEHAPEETKTAEVSKIKPVEKPLPEEVKPAKPKKPEKEEVIKPEVEEISIPEVEEAPKPEDVQKKPKEKPKVTKEQQEIVEIPWQTIQLKRTPKIQKPVGQELETVELKPIPKPLEEPKQAELIESDVELPEDAERYVPEEAEKVEFEEKPKEVEEKPSVPWRREPKPKPEIPEEEKTPLKIGKGKVPKEEDKKEEVRLKPVKKEKPVEEKPSEVSKPIKLEDTKFVPSDFEPQKFEPTPKERKEKEKVEQPEEFAPEEKPSEPKEEETVTAPWRRQPRQKVDEIPEEKDWPKGKRRPKEEEKPESLLLKPFKKEKPEEPLQKVVLETMKYQEPVVTIIEERDDGLKFKPSDRDEKPEDEKERKKKYKKKPREEPEKREEVVLQPAEKVPEEVVEEKPEEVAPQPQEVPEVRQWRRGKQLPKPEEEKREVVELKPIPKKEVAAPEEQPETIDKKVTKIQKIVRKSRSHHLPKEDEEAELIPEEERLELIPTKLEDVTEKIQEGITTQQSVAQITLADRKVEKVEQMPEKATEEEQPQFQKEMNVAIVSKKVKSERRVVRFDDFGQPIPELEIISQKRITEGIAKVPEEPLQEDIDIREEKTVHKSIVQKTISERVKRKTVAPKFIKRVEPVVSEPEKPTRLVCQVEGTPFPEISWYKNEVLMHATERVYWNIVENTVTLEFAKVEPQDVAVYSCKASNPAGVATSTANLVILEKEESGIAPHFVQPLKPQIVEEKSKAVLQCKVVGKPTPNVRWFKDNKEVAPTPSRQITYNPQTGIATLELLEPTPEDEKIFTVKADNKFGQAECRANLIISKAVTVTQPLVMEAPKIIKPVKAVVAKPDEEIVLDAQFEGIPAPEIKWLKNNKEITQGDEYDIKTEEKKTILKIKRKAKKKGGKYEVQAINPKGEVRTSGTVTVTQTVTEEAQAPKFIQPIQPQYATIGEVVILEAEVESFPAASFQWFQKLTPIISTPQMKIVSEENRSTLIMTDVTPEQAGTITCRAENAVGSVTCTASLNVVEETEWDETRELEYPRFIKPLIPIRVMDGEKVTFSCVVTGKPIPKVQWYHNDLPVKEAKDVVISQTTEGVCMLAISEVFPENAGVYTCKAVNKVGEAICKSSLIVEAYEYVPDSEIGHMTGSEEDLLADRTISEGFLSDSDTECAPKIIKKLPQIVSTKDGDVTRLEVKAVGKPKPEGKWLKQGTEIMPSSEFLIENFEDGTSILTISEVYPDDTGDIVYEAQNPLGVAVTTTQLLVESTEGILGTKEYKKPEWVTHMEELQAALKGKSAAQIVSMSHARSFDMSADSLETPHTLPKRKEKAEGKKYADDGASPTKPFFLNEPLESQASSSASIYSEPNHATKTKMSFIESAMADYLNSHRHSLSSVMELIDKSERTRRLTDDSAEEIRDEPIDVDVEQFEEIETIETDPQSRQSPQPFYILSPIEEKSEPSTRSSSFRGSNGSEKRRMASYDNRQKLSSSCDPIPSEKVGYEYMQEKYQTFPRIKNESDSQNLYKNYYNEDNMYPLEPRELDPCAFQQLHTADSQEELQEFLLLESECMSDRGRGLASAFVESSENLLQKSTYTKATQSPPTFVQEITDVRTTEAETIKFECLFSGTPTPDIIWYHNDKIIRNTDKVKVRIEDNKTSCTITEVTKEHVGTYVCKAVSDIGLAVTKAKLQVQEIPEEKKKLILIKKAQEREEKVKKERVVIEKREERRRKKVTTTQEEETKPLEVSEVTAIETTEQIQVEEPKPEKATPKLDIQKPLKTEAIASCKKIDETEELIEETKMARPLLSPTEPMVSEEIQPGETVKDIKDAKPKSRKARVDIQEAISEFANITEVKLEEVIERVEKIIRRSEMKMAKEVTEMLEFINVKEFGPGEHPLREIAEIGYLLKNGITTKEVTVLYHENKFPSLTTPHAQSALVNVVERKGHGALISEVLTEETTVDEKQLAATVGFRALMKMVESNYVTIEEVITSFTPEDFIQRAWESSEVTETITKSSFKEMVTIKEEVEVLEEIREVEEEIERTAVVKGDTTLPEQTQTVPDEKLTITELPVDQPTELESVTKEETTVKKAPWRRGHKKKVEEEIIIEETEETRRKKKEKEDKRKKQEIEIEEEEEEEEIRAIAGRKIKAHRPKVGEYDIDEEEYDEIVPFDATTQKQIPTITPAVYSETTPLGLVAQIKPGDVFESKASIDLLTHSALVEQQVQAEEKEITGQKVTSTTFTAKKLIDTQEAYEVSEQNVQSMPGQFEGSFKPTLSTAFPKFTSRESIQVQEVQLGDTSSTIVKEDTVSFKAEFSLLPQEATKICEVEVSQNEQNLDEFTIPKPSQATGTFTTKESLNIEEIFHGVSESDLDITKPSTVKGKVSIDTKESLIVEEVETETKPGKHLPEAFVPTEIATLGVIPQKSLTQSQMVAPETEGEYVPGRLPPTQKADFKVTTGESVIVSQTQPQDKENVFAKAPSPEKASASEDLILSEGVTVSVTDSQAPQNDFADDVVQKEVASVEILPKETFSTQTTFAVESEGSYEVGDKPNYKTADRTIICHEINDTSIVQAQESENVLDLGEKPVQSLAETSVRPVESLTISEIHATDVPEDFKDYPKFKTDTAVTDMHTLEATHITETRVNEKESSYIEDKPEMKTAESNYTRPQDQIEVTELNYMESEKQLKTFELPESHRSKAITSHTLPTGVVEEVTPDYSASSLDEAGIQPSQADFSQTTHTETIISEAIVGETFEDKEYVKPEGKQADLSVLPKESLHISEIFTDDKEKEYVPGESPLQQQATWDIDAQRVASKTEVQPDYSTQKLETVQPSGAVAETEQGTLESVQITQCQAAEKELDEIKKIEFETKQVAVDLTEARQGPKVTQIITNEKEEDYLPQPQPQHGLALPNITAQEVIVKSEIETVVHADEIKEEEIVTGKAKKYAKPMQELIVTETNVVDIEKVLPKDIIPNKKSANVEIIPGQELSVTEIVTDHKEQPLEYSKPAESQANLNITESQVALKEEVMPEISPGDFTRTSPEKQLAKPSQDISHSVVQTQFTVGEKESEQLADVKPDEKKVNVEFTETESINVTEVTTDYKEKSLEEMAKPEEARGEQSISSHVIATKTEVQPDHSVDKFTQPEVATKQATCESSLLESVVTGETMVQEKESTLAETKPDLKLASQDYTLGEGVSVTAITAADKEKDFEEKETALETAAPILTPQDVVQVGETVPADTLGDYDRSSPTRATAIKTQSEHQSVINLEAVIGESETTFAKDAKPEEKVAGVEFEETKTAVISETVTVDKEKMYEQPEAIASTQASLSFDVQPVAETNIVVAENITKDVVEIAPSTAKANVDQTPLEGVIQSESMVQDSESPFEKAPLDVKTATVGFREDTGVVITQTQSSERETDLKPLDQPEGKHADTGVDTLELVIKTETDVHETFKDLEVPKTETVSAQSEISAHRTAETLETIPTESDLPLEITKAETKNVVVSVNEGQSVIVETVITNENEQEFVKEATQTKFAETTFSDMKSVASTFQTQSDLGVGEFKPEITETTVAIPETVPYNIVMQSEQIVVDKETVFEKGAKPSGIIANVNVQPVEGVSVSEATLGLKEDSFAPFMMPSEKVAAQTIDVIHKVAEQSMTESNADVQRIESKQPETQRASENEEALSSLIISENITEEKEVDFEGKFVPATSKVNVSLEEGKKVVSVSESVTQDREGLVKEFDLPKTQKATTGYDAKLVPEQTEIQSESLPGELTHEAPTKSTAFIKQTPFEELIQSIPLVQEKEESLDEKKDYVTKKAEIEIEEGKIISTSEIIPAERESLLEEQRKPETNTANVNVVSQFSMQSSEILSSMHLADLTTDKPGEASAVPEQSVLEGLTQAVTELMDTFEQFEGTFKPTTKTADTKIDTLTEITTSETFTEAQADSFTKFEAKTEKATPEFDATKSVQASEVLVSENVGEFKPEKKEPVVGNVEQDVLESVILSEQIVHESEKDFDKVPDFDTKKATKVIDEKSSISIIDVTTEEKEKELVSELTKEEKFVTSNITSDLTTSSKSEVILHDNLGQLTTEKPKEETAEIAESALQSLIISERTVQETEVPFSETPVEGKKGDWSIIPETHVSITEITTTDKETEFEKTATFKTSKAEQSISSQEVPQIQETTVQEGVTQLTTEVPDKGLAQQEHIPHSTVNITEITSTEKEGDFTSLEKPTTQLAALELEETRRTASTAQVITQEKEISFEGTVQFKTSRADKTIISQEVPLIEEVRTEEDITKLKTDVPDQGQALQEHIPHTTVSITEITSSEKESDFKPGDKPVTQLADLELEETRRTASTAQVLTQEKEIIFEETVKFKTSRADKTISTQEAPLIEEVTTEEDIARLKTDTPDQAEAQQEHIPHTTVSITEITSTEKESDYKPGDKPATQLAELELEETRRTASTAQVIIQEKESTFEGAVTFKTSKADKTITPQEVPLIEEVTTEEDISKLKTEAPGKEQASEEHIPHSTLSITEITSTEKEEDFKPGDKPVTQLAELELEETRKTASTAQVMTQEKEEFFEKFEVKTTTADKTISPQEAPLIEETRIQEDLGKLKTEVPDTGEALSEHVPHSTVSITEVTLTEKEGVFKPGDKPVTQLAGLELEKTRKTASTAQ</sequence>
<feature type="compositionally biased region" description="Basic and acidic residues" evidence="4">
    <location>
        <begin position="884"/>
        <end position="922"/>
    </location>
</feature>
<dbReference type="GO" id="GO:0040017">
    <property type="term" value="P:positive regulation of locomotion"/>
    <property type="evidence" value="ECO:0007669"/>
    <property type="project" value="UniProtKB-ARBA"/>
</dbReference>
<dbReference type="FunFam" id="2.60.40.10:FF:000107">
    <property type="entry name" value="Myosin, light chain kinase a"/>
    <property type="match status" value="2"/>
</dbReference>
<feature type="domain" description="Ig-like" evidence="5">
    <location>
        <begin position="1595"/>
        <end position="1683"/>
    </location>
</feature>
<feature type="region of interest" description="Disordered" evidence="4">
    <location>
        <begin position="477"/>
        <end position="625"/>
    </location>
</feature>
<feature type="compositionally biased region" description="Basic and acidic residues" evidence="4">
    <location>
        <begin position="1317"/>
        <end position="1335"/>
    </location>
</feature>
<keyword evidence="7" id="KW-1185">Reference proteome</keyword>
<keyword evidence="3" id="KW-0393">Immunoglobulin domain</keyword>
<evidence type="ECO:0000313" key="7">
    <source>
        <dbReference type="Proteomes" id="UP000292052"/>
    </source>
</evidence>
<comment type="subcellular location">
    <subcellularLocation>
        <location evidence="1">Cytoplasm</location>
    </subcellularLocation>
</comment>
<feature type="non-terminal residue" evidence="6">
    <location>
        <position position="1"/>
    </location>
</feature>
<feature type="compositionally biased region" description="Basic and acidic residues" evidence="4">
    <location>
        <begin position="4605"/>
        <end position="4619"/>
    </location>
</feature>
<evidence type="ECO:0000256" key="4">
    <source>
        <dbReference type="SAM" id="MobiDB-lite"/>
    </source>
</evidence>
<dbReference type="GO" id="GO:0098632">
    <property type="term" value="F:cell-cell adhesion mediator activity"/>
    <property type="evidence" value="ECO:0007669"/>
    <property type="project" value="TreeGrafter"/>
</dbReference>
<dbReference type="GO" id="GO:0045989">
    <property type="term" value="P:positive regulation of striated muscle contraction"/>
    <property type="evidence" value="ECO:0007669"/>
    <property type="project" value="UniProtKB-ARBA"/>
</dbReference>
<feature type="domain" description="Ig-like" evidence="5">
    <location>
        <begin position="2561"/>
        <end position="2649"/>
    </location>
</feature>
<feature type="compositionally biased region" description="Basic and acidic residues" evidence="4">
    <location>
        <begin position="494"/>
        <end position="603"/>
    </location>
</feature>
<dbReference type="InterPro" id="IPR036179">
    <property type="entry name" value="Ig-like_dom_sf"/>
</dbReference>
<dbReference type="GO" id="GO:0030424">
    <property type="term" value="C:axon"/>
    <property type="evidence" value="ECO:0007669"/>
    <property type="project" value="TreeGrafter"/>
</dbReference>
<comment type="caution">
    <text evidence="6">The sequence shown here is derived from an EMBL/GenBank/DDBJ whole genome shotgun (WGS) entry which is preliminary data.</text>
</comment>
<feature type="region of interest" description="Disordered" evidence="4">
    <location>
        <begin position="2413"/>
        <end position="2454"/>
    </location>
</feature>
<dbReference type="GO" id="GO:0007156">
    <property type="term" value="P:homophilic cell adhesion via plasma membrane adhesion molecules"/>
    <property type="evidence" value="ECO:0007669"/>
    <property type="project" value="TreeGrafter"/>
</dbReference>
<dbReference type="InterPro" id="IPR007110">
    <property type="entry name" value="Ig-like_dom"/>
</dbReference>
<dbReference type="InterPro" id="IPR013783">
    <property type="entry name" value="Ig-like_fold"/>
</dbReference>
<feature type="compositionally biased region" description="Polar residues" evidence="4">
    <location>
        <begin position="2421"/>
        <end position="2432"/>
    </location>
</feature>
<feature type="compositionally biased region" description="Basic and acidic residues" evidence="4">
    <location>
        <begin position="1205"/>
        <end position="1241"/>
    </location>
</feature>
<feature type="domain" description="Ig-like" evidence="5">
    <location>
        <begin position="2135"/>
        <end position="2227"/>
    </location>
</feature>
<dbReference type="STRING" id="1661398.A0A482W7Q3"/>
<feature type="compositionally biased region" description="Basic and acidic residues" evidence="4">
    <location>
        <begin position="1344"/>
        <end position="1354"/>
    </location>
</feature>
<feature type="compositionally biased region" description="Basic and acidic residues" evidence="4">
    <location>
        <begin position="783"/>
        <end position="807"/>
    </location>
</feature>
<dbReference type="SMART" id="SM00408">
    <property type="entry name" value="IGc2"/>
    <property type="match status" value="7"/>
</dbReference>
<feature type="compositionally biased region" description="Basic and acidic residues" evidence="4">
    <location>
        <begin position="375"/>
        <end position="395"/>
    </location>
</feature>
<dbReference type="GO" id="GO:0007411">
    <property type="term" value="P:axon guidance"/>
    <property type="evidence" value="ECO:0007669"/>
    <property type="project" value="TreeGrafter"/>
</dbReference>
<dbReference type="InterPro" id="IPR013098">
    <property type="entry name" value="Ig_I-set"/>
</dbReference>
<proteinExistence type="predicted"/>
<dbReference type="GO" id="GO:0060298">
    <property type="term" value="P:positive regulation of sarcomere organization"/>
    <property type="evidence" value="ECO:0007669"/>
    <property type="project" value="UniProtKB-ARBA"/>
</dbReference>
<feature type="compositionally biased region" description="Polar residues" evidence="4">
    <location>
        <begin position="5105"/>
        <end position="5117"/>
    </location>
</feature>
<name>A0A482W7Q3_ASBVE</name>
<feature type="compositionally biased region" description="Basic and acidic residues" evidence="4">
    <location>
        <begin position="1253"/>
        <end position="1278"/>
    </location>
</feature>
<feature type="compositionally biased region" description="Basic and acidic residues" evidence="4">
    <location>
        <begin position="5445"/>
        <end position="5458"/>
    </location>
</feature>
<dbReference type="Gene3D" id="2.60.40.10">
    <property type="entry name" value="Immunoglobulins"/>
    <property type="match status" value="7"/>
</dbReference>
<feature type="compositionally biased region" description="Basic and acidic residues" evidence="4">
    <location>
        <begin position="953"/>
        <end position="1018"/>
    </location>
</feature>
<feature type="compositionally biased region" description="Basic and acidic residues" evidence="4">
    <location>
        <begin position="4358"/>
        <end position="4375"/>
    </location>
</feature>
<feature type="region of interest" description="Disordered" evidence="4">
    <location>
        <begin position="2273"/>
        <end position="2309"/>
    </location>
</feature>
<feature type="compositionally biased region" description="Basic and acidic residues" evidence="4">
    <location>
        <begin position="413"/>
        <end position="439"/>
    </location>
</feature>
<feature type="region of interest" description="Disordered" evidence="4">
    <location>
        <begin position="3982"/>
        <end position="4003"/>
    </location>
</feature>
<feature type="compositionally biased region" description="Basic and acidic residues" evidence="4">
    <location>
        <begin position="2433"/>
        <end position="2445"/>
    </location>
</feature>
<feature type="compositionally biased region" description="Basic and acidic residues" evidence="4">
    <location>
        <begin position="3074"/>
        <end position="3084"/>
    </location>
</feature>
<evidence type="ECO:0000256" key="3">
    <source>
        <dbReference type="ARBA" id="ARBA00023319"/>
    </source>
</evidence>
<dbReference type="GO" id="GO:0005737">
    <property type="term" value="C:cytoplasm"/>
    <property type="evidence" value="ECO:0007669"/>
    <property type="project" value="UniProtKB-SubCell"/>
</dbReference>
<dbReference type="Proteomes" id="UP000292052">
    <property type="component" value="Unassembled WGS sequence"/>
</dbReference>
<accession>A0A482W7Q3</accession>
<evidence type="ECO:0000313" key="6">
    <source>
        <dbReference type="EMBL" id="RZC41134.1"/>
    </source>
</evidence>
<evidence type="ECO:0000256" key="1">
    <source>
        <dbReference type="ARBA" id="ARBA00004496"/>
    </source>
</evidence>
<feature type="domain" description="Ig-like" evidence="5">
    <location>
        <begin position="1800"/>
        <end position="1888"/>
    </location>
</feature>
<feature type="domain" description="Ig-like" evidence="5">
    <location>
        <begin position="2004"/>
        <end position="2095"/>
    </location>
</feature>
<evidence type="ECO:0000256" key="2">
    <source>
        <dbReference type="ARBA" id="ARBA00022490"/>
    </source>
</evidence>
<feature type="region of interest" description="Disordered" evidence="4">
    <location>
        <begin position="4355"/>
        <end position="4375"/>
    </location>
</feature>
<keyword evidence="2" id="KW-0963">Cytoplasm</keyword>
<feature type="compositionally biased region" description="Basic and acidic residues" evidence="4">
    <location>
        <begin position="477"/>
        <end position="487"/>
    </location>
</feature>
<dbReference type="OrthoDB" id="2152335at2759"/>
<feature type="region of interest" description="Disordered" evidence="4">
    <location>
        <begin position="949"/>
        <end position="1049"/>
    </location>
</feature>
<dbReference type="SUPFAM" id="SSF48726">
    <property type="entry name" value="Immunoglobulin"/>
    <property type="match status" value="7"/>
</dbReference>
<feature type="region of interest" description="Disordered" evidence="4">
    <location>
        <begin position="1311"/>
        <end position="1404"/>
    </location>
</feature>
<dbReference type="InterPro" id="IPR003599">
    <property type="entry name" value="Ig_sub"/>
</dbReference>
<feature type="region of interest" description="Disordered" evidence="4">
    <location>
        <begin position="4597"/>
        <end position="4622"/>
    </location>
</feature>
<dbReference type="GO" id="GO:0005886">
    <property type="term" value="C:plasma membrane"/>
    <property type="evidence" value="ECO:0007669"/>
    <property type="project" value="TreeGrafter"/>
</dbReference>